<name>A0A6A6U0H2_9PEZI</name>
<reference evidence="2" key="1">
    <citation type="journal article" date="2020" name="Stud. Mycol.">
        <title>101 Dothideomycetes genomes: a test case for predicting lifestyles and emergence of pathogens.</title>
        <authorList>
            <person name="Haridas S."/>
            <person name="Albert R."/>
            <person name="Binder M."/>
            <person name="Bloem J."/>
            <person name="Labutti K."/>
            <person name="Salamov A."/>
            <person name="Andreopoulos B."/>
            <person name="Baker S."/>
            <person name="Barry K."/>
            <person name="Bills G."/>
            <person name="Bluhm B."/>
            <person name="Cannon C."/>
            <person name="Castanera R."/>
            <person name="Culley D."/>
            <person name="Daum C."/>
            <person name="Ezra D."/>
            <person name="Gonzalez J."/>
            <person name="Henrissat B."/>
            <person name="Kuo A."/>
            <person name="Liang C."/>
            <person name="Lipzen A."/>
            <person name="Lutzoni F."/>
            <person name="Magnuson J."/>
            <person name="Mondo S."/>
            <person name="Nolan M."/>
            <person name="Ohm R."/>
            <person name="Pangilinan J."/>
            <person name="Park H.-J."/>
            <person name="Ramirez L."/>
            <person name="Alfaro M."/>
            <person name="Sun H."/>
            <person name="Tritt A."/>
            <person name="Yoshinaga Y."/>
            <person name="Zwiers L.-H."/>
            <person name="Turgeon B."/>
            <person name="Goodwin S."/>
            <person name="Spatafora J."/>
            <person name="Crous P."/>
            <person name="Grigoriev I."/>
        </authorList>
    </citation>
    <scope>NUCLEOTIDE SEQUENCE</scope>
    <source>
        <strain evidence="2">CBS 115976</strain>
    </source>
</reference>
<gene>
    <name evidence="2" type="ORF">BT63DRAFT_79939</name>
</gene>
<evidence type="ECO:0000256" key="1">
    <source>
        <dbReference type="SAM" id="MobiDB-lite"/>
    </source>
</evidence>
<evidence type="ECO:0000313" key="2">
    <source>
        <dbReference type="EMBL" id="KAF2664927.1"/>
    </source>
</evidence>
<organism evidence="2 3">
    <name type="scientific">Microthyrium microscopicum</name>
    <dbReference type="NCBI Taxonomy" id="703497"/>
    <lineage>
        <taxon>Eukaryota</taxon>
        <taxon>Fungi</taxon>
        <taxon>Dikarya</taxon>
        <taxon>Ascomycota</taxon>
        <taxon>Pezizomycotina</taxon>
        <taxon>Dothideomycetes</taxon>
        <taxon>Dothideomycetes incertae sedis</taxon>
        <taxon>Microthyriales</taxon>
        <taxon>Microthyriaceae</taxon>
        <taxon>Microthyrium</taxon>
    </lineage>
</organism>
<feature type="region of interest" description="Disordered" evidence="1">
    <location>
        <begin position="194"/>
        <end position="224"/>
    </location>
</feature>
<dbReference type="AlphaFoldDB" id="A0A6A6U0H2"/>
<dbReference type="OrthoDB" id="3762912at2759"/>
<accession>A0A6A6U0H2</accession>
<dbReference type="EMBL" id="MU004241">
    <property type="protein sequence ID" value="KAF2664927.1"/>
    <property type="molecule type" value="Genomic_DNA"/>
</dbReference>
<keyword evidence="3" id="KW-1185">Reference proteome</keyword>
<sequence>MAAPLSEEDLSVLQEDGVLLPGPQAGKRKISASFVLTPPSLGSSSAAGTISSTKSTASVRYCDTHSHQDIPDFPDEQESAPALEYIGLQPATAKEIFDRWQSRPDPDQNPDELLDYVYGHISWLKQTSWQGYSDAEALQRLGVAPWLRSVLLDPRFKDIYETETLRFWLNETFRGNYRSIATIQQQLKAYVKDRKNEKKKQKRASIKDAFQSPPGEASSSSDPTALAQHVATMSLASDSGHLPQTQISIGAAEPILPDHKIFYKAKAVNEMSENHMFIAEDGSINMRAISSHRGGDFNPVDHAWYWTPEYETAVKYRDWAVHRVRSGEVVILRIQVPGSFLQTLRQEDLWFSASWKEYIWACKKQLPPKDIPSKFTKYWKPGPEQTDIMLGHICSGVAPKIARIRPNEVQTAINEDKVLKIGNNKATQWVVMHEDVAEKLAIQVRGKMHIEIFAATEPKDQ</sequence>
<dbReference type="Proteomes" id="UP000799302">
    <property type="component" value="Unassembled WGS sequence"/>
</dbReference>
<proteinExistence type="predicted"/>
<protein>
    <submittedName>
        <fullName evidence="2">Uncharacterized protein</fullName>
    </submittedName>
</protein>
<evidence type="ECO:0000313" key="3">
    <source>
        <dbReference type="Proteomes" id="UP000799302"/>
    </source>
</evidence>